<keyword evidence="2" id="KW-1185">Reference proteome</keyword>
<organism evidence="1 2">
    <name type="scientific">Comamonas terrae</name>
    <dbReference type="NCBI Taxonomy" id="673548"/>
    <lineage>
        <taxon>Bacteria</taxon>
        <taxon>Pseudomonadati</taxon>
        <taxon>Pseudomonadota</taxon>
        <taxon>Betaproteobacteria</taxon>
        <taxon>Burkholderiales</taxon>
        <taxon>Comamonadaceae</taxon>
        <taxon>Comamonas</taxon>
    </lineage>
</organism>
<dbReference type="EMBL" id="JBHUMV010000007">
    <property type="protein sequence ID" value="MFD2755415.1"/>
    <property type="molecule type" value="Genomic_DNA"/>
</dbReference>
<dbReference type="Proteomes" id="UP001597463">
    <property type="component" value="Unassembled WGS sequence"/>
</dbReference>
<reference evidence="2" key="1">
    <citation type="journal article" date="2019" name="Int. J. Syst. Evol. Microbiol.">
        <title>The Global Catalogue of Microorganisms (GCM) 10K type strain sequencing project: providing services to taxonomists for standard genome sequencing and annotation.</title>
        <authorList>
            <consortium name="The Broad Institute Genomics Platform"/>
            <consortium name="The Broad Institute Genome Sequencing Center for Infectious Disease"/>
            <person name="Wu L."/>
            <person name="Ma J."/>
        </authorList>
    </citation>
    <scope>NUCLEOTIDE SEQUENCE [LARGE SCALE GENOMIC DNA]</scope>
    <source>
        <strain evidence="2">TISTR 1906</strain>
    </source>
</reference>
<name>A0ABW5UPS5_9BURK</name>
<gene>
    <name evidence="1" type="ORF">ACFSW6_15065</name>
</gene>
<evidence type="ECO:0000313" key="2">
    <source>
        <dbReference type="Proteomes" id="UP001597463"/>
    </source>
</evidence>
<comment type="caution">
    <text evidence="1">The sequence shown here is derived from an EMBL/GenBank/DDBJ whole genome shotgun (WGS) entry which is preliminary data.</text>
</comment>
<evidence type="ECO:0000313" key="1">
    <source>
        <dbReference type="EMBL" id="MFD2755415.1"/>
    </source>
</evidence>
<accession>A0ABW5UPS5</accession>
<proteinExistence type="predicted"/>
<sequence length="63" mass="6971">MSVPLKNVSAETIEMALEKVFAEMHGKPVSVKIAELKFDPKQGRTDVAVSVWDDTTDDLFTGF</sequence>
<protein>
    <submittedName>
        <fullName evidence="1">Uncharacterized protein</fullName>
    </submittedName>
</protein>
<dbReference type="RefSeq" id="WP_157082165.1">
    <property type="nucleotide sequence ID" value="NZ_BCNT01000018.1"/>
</dbReference>